<keyword evidence="2" id="KW-1134">Transmembrane beta strand</keyword>
<keyword evidence="2" id="KW-0449">Lipoprotein</keyword>
<dbReference type="Proteomes" id="UP000533639">
    <property type="component" value="Unassembled WGS sequence"/>
</dbReference>
<keyword evidence="2" id="KW-0564">Palmitate</keyword>
<dbReference type="PANTHER" id="PTHR30203">
    <property type="entry name" value="OUTER MEMBRANE CATION EFFLUX PROTEIN"/>
    <property type="match status" value="1"/>
</dbReference>
<dbReference type="EMBL" id="CAIJDE010000058">
    <property type="protein sequence ID" value="CAC9976124.1"/>
    <property type="molecule type" value="Genomic_DNA"/>
</dbReference>
<sequence length="474" mass="52359">MRVYQTYYSRIRNRRSTLIISSILAVLLYSCKVKTPPDRNELQREALINFNLPSNWKSVKYNTSDASAVQNNWISFFNDSQLDSVVAEAIRYNVDLRISSARIEQASGYVKASQAALRPAVSLLGRSSTKMGDDLNSGLSGALFSASWEIDIWGKLRNARNANQALLEATQNDYEFAKLSISAAVVRNYYLASETYLESQLADQMVDASEKILALAQKRHEIGIGTEIDIEAANTNLSAVKDGQLQLALAYSNQLRALEILLGRYPSAEIQVKNELIEIKSAIPAGIPLQILENRPDIIAAEKRFAAAFHRVEESKLARLPNLKLTGSFGAITSEVIQLKPSFSNPIGGVGATFAQPLYLGGALNANIEIRTAEQKIAVAEYARSVFNAIVDVENALDAIQSLEVREKLLLESVNSSQKSFQLEQKLFEVGKADLRSVSKQQIDLFAAQINLLRIRSEKITQRINLFLALGGNS</sequence>
<name>A0A9N8J610_9FLAO</name>
<comment type="similarity">
    <text evidence="1 2">Belongs to the outer membrane factor (OMF) (TC 1.B.17) family.</text>
</comment>
<protein>
    <submittedName>
        <fullName evidence="3">TolC family protein</fullName>
    </submittedName>
</protein>
<dbReference type="SUPFAM" id="SSF56954">
    <property type="entry name" value="Outer membrane efflux proteins (OEP)"/>
    <property type="match status" value="1"/>
</dbReference>
<dbReference type="PANTHER" id="PTHR30203:SF23">
    <property type="entry name" value="OUTER MEMBRANE EFFLUX PROTEIN"/>
    <property type="match status" value="1"/>
</dbReference>
<comment type="subcellular location">
    <subcellularLocation>
        <location evidence="2">Cell membrane</location>
        <topology evidence="2">Lipid-anchor</topology>
    </subcellularLocation>
</comment>
<dbReference type="InterPro" id="IPR010131">
    <property type="entry name" value="MdtP/NodT-like"/>
</dbReference>
<reference evidence="3 4" key="1">
    <citation type="submission" date="2020-06" db="EMBL/GenBank/DDBJ databases">
        <authorList>
            <person name="Criscuolo A."/>
        </authorList>
    </citation>
    <scope>NUCLEOTIDE SEQUENCE [LARGE SCALE GENOMIC DNA]</scope>
    <source>
        <strain evidence="3">PXU-55</strain>
    </source>
</reference>
<dbReference type="RefSeq" id="WP_180860302.1">
    <property type="nucleotide sequence ID" value="NZ_CAIJDE010000058.1"/>
</dbReference>
<gene>
    <name evidence="3" type="ORF">FLAPXU55_03848</name>
</gene>
<comment type="caution">
    <text evidence="3">The sequence shown here is derived from an EMBL/GenBank/DDBJ whole genome shotgun (WGS) entry which is preliminary data.</text>
</comment>
<evidence type="ECO:0000313" key="4">
    <source>
        <dbReference type="Proteomes" id="UP000533639"/>
    </source>
</evidence>
<evidence type="ECO:0000313" key="3">
    <source>
        <dbReference type="EMBL" id="CAC9976124.1"/>
    </source>
</evidence>
<proteinExistence type="inferred from homology"/>
<dbReference type="InterPro" id="IPR003423">
    <property type="entry name" value="OMP_efflux"/>
</dbReference>
<evidence type="ECO:0000256" key="2">
    <source>
        <dbReference type="RuleBase" id="RU362097"/>
    </source>
</evidence>
<dbReference type="GO" id="GO:0015562">
    <property type="term" value="F:efflux transmembrane transporter activity"/>
    <property type="evidence" value="ECO:0007669"/>
    <property type="project" value="InterPro"/>
</dbReference>
<dbReference type="GO" id="GO:0005886">
    <property type="term" value="C:plasma membrane"/>
    <property type="evidence" value="ECO:0007669"/>
    <property type="project" value="UniProtKB-SubCell"/>
</dbReference>
<dbReference type="Pfam" id="PF02321">
    <property type="entry name" value="OEP"/>
    <property type="match status" value="2"/>
</dbReference>
<keyword evidence="2" id="KW-0472">Membrane</keyword>
<accession>A0A9N8J610</accession>
<dbReference type="Gene3D" id="2.20.200.10">
    <property type="entry name" value="Outer membrane efflux proteins (OEP)"/>
    <property type="match status" value="1"/>
</dbReference>
<keyword evidence="2" id="KW-0812">Transmembrane</keyword>
<dbReference type="Gene3D" id="1.20.1600.10">
    <property type="entry name" value="Outer membrane efflux proteins (OEP)"/>
    <property type="match status" value="1"/>
</dbReference>
<organism evidence="3 4">
    <name type="scientific">Flavobacterium panici</name>
    <dbReference type="NCBI Taxonomy" id="2654843"/>
    <lineage>
        <taxon>Bacteria</taxon>
        <taxon>Pseudomonadati</taxon>
        <taxon>Bacteroidota</taxon>
        <taxon>Flavobacteriia</taxon>
        <taxon>Flavobacteriales</taxon>
        <taxon>Flavobacteriaceae</taxon>
        <taxon>Flavobacterium</taxon>
    </lineage>
</organism>
<keyword evidence="4" id="KW-1185">Reference proteome</keyword>
<dbReference type="AlphaFoldDB" id="A0A9N8J610"/>
<evidence type="ECO:0000256" key="1">
    <source>
        <dbReference type="ARBA" id="ARBA00007613"/>
    </source>
</evidence>
<dbReference type="PROSITE" id="PS51257">
    <property type="entry name" value="PROKAR_LIPOPROTEIN"/>
    <property type="match status" value="1"/>
</dbReference>
<dbReference type="NCBIfam" id="TIGR01845">
    <property type="entry name" value="outer_NodT"/>
    <property type="match status" value="1"/>
</dbReference>